<dbReference type="InterPro" id="IPR021109">
    <property type="entry name" value="Peptidase_aspartic_dom_sf"/>
</dbReference>
<evidence type="ECO:0008006" key="5">
    <source>
        <dbReference type="Google" id="ProtNLM"/>
    </source>
</evidence>
<dbReference type="HOGENOM" id="CLU_583119_0_0_1"/>
<dbReference type="CDD" id="cd00303">
    <property type="entry name" value="retropepsin_like"/>
    <property type="match status" value="1"/>
</dbReference>
<keyword evidence="1" id="KW-0175">Coiled coil</keyword>
<dbReference type="EnsemblPlants" id="Bo5g052170.1">
    <property type="protein sequence ID" value="Bo5g052170.1"/>
    <property type="gene ID" value="Bo5g052170"/>
</dbReference>
<name>A0A0D3CE22_BRAOL</name>
<dbReference type="Proteomes" id="UP000032141">
    <property type="component" value="Chromosome C5"/>
</dbReference>
<accession>A0A0D3CE22</accession>
<evidence type="ECO:0000256" key="1">
    <source>
        <dbReference type="SAM" id="Coils"/>
    </source>
</evidence>
<proteinExistence type="predicted"/>
<dbReference type="AlphaFoldDB" id="A0A0D3CE22"/>
<dbReference type="PANTHER" id="PTHR15503">
    <property type="entry name" value="LDOC1 RELATED"/>
    <property type="match status" value="1"/>
</dbReference>
<sequence>MGTLWTYAAEDFNEALSKIQQMGTLREYQREFERLQNKVTGWTQKALVGTYIGTEGPAQKATPLNPKRFSSDEMKRIGVPHGVLGDIWVCLELKRGDKVDHWTSSAWERPYRSDAMNSLCLTSQSDLTRAATRGRSPFSLRSDLLEQHSEVAPAPERPHHSDTQSDPSRSLPKPGATSRSDYWRSLRAYCLLEFSLLLLIEGVEDEDEDSEIPPDTEDAEITLQSLTGWGSPKTIRAYTEIYRQNMVALIDSGASHNFINDKTAALLDLQLIPTKPFNVRVADGFPIQCSGIYRKESNGLLQLGPTLCDWEAQTLQFTRAGETKTIHGLQPSNIIQAQPEGIEKDTRLGHTCFAVCFQIESSDSDGYVPDEMQQLLQQYINIFRAPTTLPPPQDIEHHIVLKEGSNPVNVWPYRYVHIRRKKSRSRSKQCWNLGSCKLVPVRSLHQFSSLIRRMCRSLHQFSSSWSGPS</sequence>
<evidence type="ECO:0000313" key="4">
    <source>
        <dbReference type="Proteomes" id="UP000032141"/>
    </source>
</evidence>
<evidence type="ECO:0000313" key="3">
    <source>
        <dbReference type="EnsemblPlants" id="Bo5g052170.1"/>
    </source>
</evidence>
<feature type="coiled-coil region" evidence="1">
    <location>
        <begin position="18"/>
        <end position="45"/>
    </location>
</feature>
<dbReference type="PANTHER" id="PTHR15503:SF22">
    <property type="entry name" value="TRANSPOSON TY3-I GAG POLYPROTEIN"/>
    <property type="match status" value="1"/>
</dbReference>
<reference evidence="3 4" key="1">
    <citation type="journal article" date="2014" name="Genome Biol.">
        <title>Transcriptome and methylome profiling reveals relics of genome dominance in the mesopolyploid Brassica oleracea.</title>
        <authorList>
            <person name="Parkin I.A."/>
            <person name="Koh C."/>
            <person name="Tang H."/>
            <person name="Robinson S.J."/>
            <person name="Kagale S."/>
            <person name="Clarke W.E."/>
            <person name="Town C.D."/>
            <person name="Nixon J."/>
            <person name="Krishnakumar V."/>
            <person name="Bidwell S.L."/>
            <person name="Denoeud F."/>
            <person name="Belcram H."/>
            <person name="Links M.G."/>
            <person name="Just J."/>
            <person name="Clarke C."/>
            <person name="Bender T."/>
            <person name="Huebert T."/>
            <person name="Mason A.S."/>
            <person name="Pires J.C."/>
            <person name="Barker G."/>
            <person name="Moore J."/>
            <person name="Walley P.G."/>
            <person name="Manoli S."/>
            <person name="Batley J."/>
            <person name="Edwards D."/>
            <person name="Nelson M.N."/>
            <person name="Wang X."/>
            <person name="Paterson A.H."/>
            <person name="King G."/>
            <person name="Bancroft I."/>
            <person name="Chalhoub B."/>
            <person name="Sharpe A.G."/>
        </authorList>
    </citation>
    <scope>NUCLEOTIDE SEQUENCE</scope>
    <source>
        <strain evidence="3 4">cv. TO1000</strain>
    </source>
</reference>
<keyword evidence="4" id="KW-1185">Reference proteome</keyword>
<dbReference type="OMA" id="WRYCVDY"/>
<reference evidence="3" key="2">
    <citation type="submission" date="2015-03" db="UniProtKB">
        <authorList>
            <consortium name="EnsemblPlants"/>
        </authorList>
    </citation>
    <scope>IDENTIFICATION</scope>
</reference>
<protein>
    <recommendedName>
        <fullName evidence="5">Retrotransposon gag domain-containing protein</fullName>
    </recommendedName>
</protein>
<dbReference type="eggNOG" id="KOG0017">
    <property type="taxonomic scope" value="Eukaryota"/>
</dbReference>
<dbReference type="InterPro" id="IPR032567">
    <property type="entry name" value="RTL1-rel"/>
</dbReference>
<evidence type="ECO:0000256" key="2">
    <source>
        <dbReference type="SAM" id="MobiDB-lite"/>
    </source>
</evidence>
<dbReference type="Gene3D" id="2.40.70.10">
    <property type="entry name" value="Acid Proteases"/>
    <property type="match status" value="1"/>
</dbReference>
<feature type="region of interest" description="Disordered" evidence="2">
    <location>
        <begin position="149"/>
        <end position="179"/>
    </location>
</feature>
<organism evidence="3 4">
    <name type="scientific">Brassica oleracea var. oleracea</name>
    <dbReference type="NCBI Taxonomy" id="109376"/>
    <lineage>
        <taxon>Eukaryota</taxon>
        <taxon>Viridiplantae</taxon>
        <taxon>Streptophyta</taxon>
        <taxon>Embryophyta</taxon>
        <taxon>Tracheophyta</taxon>
        <taxon>Spermatophyta</taxon>
        <taxon>Magnoliopsida</taxon>
        <taxon>eudicotyledons</taxon>
        <taxon>Gunneridae</taxon>
        <taxon>Pentapetalae</taxon>
        <taxon>rosids</taxon>
        <taxon>malvids</taxon>
        <taxon>Brassicales</taxon>
        <taxon>Brassicaceae</taxon>
        <taxon>Brassiceae</taxon>
        <taxon>Brassica</taxon>
    </lineage>
</organism>
<dbReference type="Gramene" id="Bo5g052170.1">
    <property type="protein sequence ID" value="Bo5g052170.1"/>
    <property type="gene ID" value="Bo5g052170"/>
</dbReference>